<proteinExistence type="inferred from homology"/>
<evidence type="ECO:0000256" key="7">
    <source>
        <dbReference type="ARBA" id="ARBA00022603"/>
    </source>
</evidence>
<evidence type="ECO:0000256" key="5">
    <source>
        <dbReference type="ARBA" id="ARBA00017788"/>
    </source>
</evidence>
<evidence type="ECO:0000256" key="6">
    <source>
        <dbReference type="ARBA" id="ARBA00022490"/>
    </source>
</evidence>
<accession>A0AAF0EVM5</accession>
<comment type="subcellular location">
    <subcellularLocation>
        <location evidence="2 12">Cytoplasm</location>
    </subcellularLocation>
</comment>
<comment type="function">
    <text evidence="1">Probable adenosyl-L-methionine (AdoMet)-dependent tRNA (uracil-O(2)-)-methyltransferase.</text>
</comment>
<evidence type="ECO:0000256" key="1">
    <source>
        <dbReference type="ARBA" id="ARBA00002778"/>
    </source>
</evidence>
<dbReference type="SUPFAM" id="SSF53335">
    <property type="entry name" value="S-adenosyl-L-methionine-dependent methyltransferases"/>
    <property type="match status" value="1"/>
</dbReference>
<reference evidence="13" key="1">
    <citation type="submission" date="2023-03" db="EMBL/GenBank/DDBJ databases">
        <title>Mating type loci evolution in Malassezia.</title>
        <authorList>
            <person name="Coelho M.A."/>
        </authorList>
    </citation>
    <scope>NUCLEOTIDE SEQUENCE</scope>
    <source>
        <strain evidence="13">CBS 11721</strain>
    </source>
</reference>
<dbReference type="PANTHER" id="PTHR21210:SF0">
    <property type="entry name" value="TRNA (URACIL-O(2)-)-METHYLTRANSFERASE-RELATED"/>
    <property type="match status" value="1"/>
</dbReference>
<evidence type="ECO:0000313" key="13">
    <source>
        <dbReference type="EMBL" id="WFD35979.1"/>
    </source>
</evidence>
<evidence type="ECO:0000256" key="12">
    <source>
        <dbReference type="RuleBase" id="RU368004"/>
    </source>
</evidence>
<evidence type="ECO:0000256" key="10">
    <source>
        <dbReference type="ARBA" id="ARBA00022694"/>
    </source>
</evidence>
<keyword evidence="14" id="KW-1185">Reference proteome</keyword>
<evidence type="ECO:0000256" key="9">
    <source>
        <dbReference type="ARBA" id="ARBA00022691"/>
    </source>
</evidence>
<protein>
    <recommendedName>
        <fullName evidence="5 12">tRNA (uracil-O(2)-)-methyltransferase</fullName>
        <ecNumber evidence="4 12">2.1.1.211</ecNumber>
    </recommendedName>
</protein>
<evidence type="ECO:0000256" key="2">
    <source>
        <dbReference type="ARBA" id="ARBA00004496"/>
    </source>
</evidence>
<comment type="function">
    <text evidence="12">Adenosyl-L-methionine (AdoMet)-dependent tRNA (uracil-O(2)-)-methyltransferase.</text>
</comment>
<organism evidence="13 14">
    <name type="scientific">Malassezia cuniculi</name>
    <dbReference type="NCBI Taxonomy" id="948313"/>
    <lineage>
        <taxon>Eukaryota</taxon>
        <taxon>Fungi</taxon>
        <taxon>Dikarya</taxon>
        <taxon>Basidiomycota</taxon>
        <taxon>Ustilaginomycotina</taxon>
        <taxon>Malasseziomycetes</taxon>
        <taxon>Malasseziales</taxon>
        <taxon>Malasseziaceae</taxon>
        <taxon>Malassezia</taxon>
    </lineage>
</organism>
<dbReference type="InterPro" id="IPR029063">
    <property type="entry name" value="SAM-dependent_MTases_sf"/>
</dbReference>
<dbReference type="PANTHER" id="PTHR21210">
    <property type="entry name" value="TRNA (URACIL-O(2)-)-METHYLTRANSFERASE-RELATED"/>
    <property type="match status" value="1"/>
</dbReference>
<gene>
    <name evidence="13" type="primary">TRM44</name>
    <name evidence="13" type="ORF">MCUN1_002850</name>
</gene>
<sequence>MDNSFEPSFAGCGTLEYGHTGLPTELPWVPMVSAPARYPLSAWMTTMHELIRHPERSSSSILRADIWEEDAGEVEHGPMACTFRCIRRLLPRRSHVDSAMLEECAIYADDSSAFVVYTALRTSPEGETSSSRSGGMLAASKRTQADLATASEMPYYHPAVRCVSLHYSAGGVRIDYVPFESSDLSDNGRLGRTALQMLRLVHKHSCGNANSYEKRVHHDIIVPRDVYQDYYMELRTRYAGRLIDTWQEATDPKKHVFEDIAIAAWLITLWRRSYGGAPPGGFVDLGCGNGLLVHILASEGFRGFGFDARARKSWPAYSADLREVHIDPQALVDNPAMIPHGAFLIGNHADELTPWVPAIATAAKASGFVNIPCCTWKKDGTRFTNTSIDHDLKEALDRLSGADTAMPLETPPSPHDALVPSTREEFAARTLWHLRRCTTSSDDAGTSKHFAYYAYIARLHLESGWPLETEVLRIPSTKNWAFVARVAHAQLCSE</sequence>
<dbReference type="EMBL" id="CP119880">
    <property type="protein sequence ID" value="WFD35979.1"/>
    <property type="molecule type" value="Genomic_DNA"/>
</dbReference>
<evidence type="ECO:0000256" key="8">
    <source>
        <dbReference type="ARBA" id="ARBA00022679"/>
    </source>
</evidence>
<dbReference type="Pfam" id="PF07757">
    <property type="entry name" value="AdoMet_MTase"/>
    <property type="match status" value="1"/>
</dbReference>
<keyword evidence="7 12" id="KW-0489">Methyltransferase</keyword>
<evidence type="ECO:0000313" key="14">
    <source>
        <dbReference type="Proteomes" id="UP001219933"/>
    </source>
</evidence>
<name>A0AAF0EVM5_9BASI</name>
<dbReference type="Gene3D" id="3.40.50.150">
    <property type="entry name" value="Vaccinia Virus protein VP39"/>
    <property type="match status" value="1"/>
</dbReference>
<dbReference type="InterPro" id="IPR011671">
    <property type="entry name" value="tRNA_uracil_MeTrfase"/>
</dbReference>
<evidence type="ECO:0000256" key="11">
    <source>
        <dbReference type="ARBA" id="ARBA00047957"/>
    </source>
</evidence>
<dbReference type="AlphaFoldDB" id="A0AAF0EVM5"/>
<keyword evidence="8 12" id="KW-0808">Transferase</keyword>
<dbReference type="GO" id="GO:0141101">
    <property type="term" value="F:tRNA(Ser) (uridine(44)-2'-O-)-methyltransferase activity"/>
    <property type="evidence" value="ECO:0007669"/>
    <property type="project" value="UniProtKB-EC"/>
</dbReference>
<keyword evidence="10 12" id="KW-0819">tRNA processing</keyword>
<keyword evidence="6 12" id="KW-0963">Cytoplasm</keyword>
<evidence type="ECO:0000256" key="4">
    <source>
        <dbReference type="ARBA" id="ARBA00012795"/>
    </source>
</evidence>
<dbReference type="Proteomes" id="UP001219933">
    <property type="component" value="Chromosome 4"/>
</dbReference>
<keyword evidence="9 12" id="KW-0949">S-adenosyl-L-methionine</keyword>
<dbReference type="GO" id="GO:0030488">
    <property type="term" value="P:tRNA methylation"/>
    <property type="evidence" value="ECO:0007669"/>
    <property type="project" value="UniProtKB-UniRule"/>
</dbReference>
<dbReference type="EC" id="2.1.1.211" evidence="4 12"/>
<evidence type="ECO:0000256" key="3">
    <source>
        <dbReference type="ARBA" id="ARBA00009056"/>
    </source>
</evidence>
<dbReference type="GO" id="GO:0005737">
    <property type="term" value="C:cytoplasm"/>
    <property type="evidence" value="ECO:0007669"/>
    <property type="project" value="UniProtKB-SubCell"/>
</dbReference>
<comment type="catalytic activity">
    <reaction evidence="11 12">
        <text>uridine(44) in tRNA(Ser) + S-adenosyl-L-methionine = 2'-O-methyluridine(44) in tRNA(Ser) + S-adenosyl-L-homocysteine + H(+)</text>
        <dbReference type="Rhea" id="RHEA:43100"/>
        <dbReference type="Rhea" id="RHEA-COMP:10339"/>
        <dbReference type="Rhea" id="RHEA-COMP:10340"/>
        <dbReference type="ChEBI" id="CHEBI:15378"/>
        <dbReference type="ChEBI" id="CHEBI:57856"/>
        <dbReference type="ChEBI" id="CHEBI:59789"/>
        <dbReference type="ChEBI" id="CHEBI:65315"/>
        <dbReference type="ChEBI" id="CHEBI:74478"/>
        <dbReference type="EC" id="2.1.1.211"/>
    </reaction>
</comment>
<comment type="similarity">
    <text evidence="3 12">Belongs to the TRM44 family.</text>
</comment>